<keyword evidence="6" id="KW-0699">rRNA-binding</keyword>
<dbReference type="Pfam" id="PF00636">
    <property type="entry name" value="Ribonuclease_3"/>
    <property type="match status" value="1"/>
</dbReference>
<comment type="subcellular location">
    <subcellularLocation>
        <location evidence="6">Cytoplasm</location>
    </subcellularLocation>
</comment>
<dbReference type="HAMAP" id="MF_01468">
    <property type="entry name" value="RNase_Mini_III"/>
    <property type="match status" value="1"/>
</dbReference>
<dbReference type="OrthoDB" id="46571at2"/>
<keyword evidence="6" id="KW-0460">Magnesium</keyword>
<evidence type="ECO:0000256" key="2">
    <source>
        <dbReference type="ARBA" id="ARBA00022552"/>
    </source>
</evidence>
<evidence type="ECO:0000256" key="6">
    <source>
        <dbReference type="HAMAP-Rule" id="MF_01468"/>
    </source>
</evidence>
<dbReference type="InterPro" id="IPR000999">
    <property type="entry name" value="RNase_III_dom"/>
</dbReference>
<dbReference type="GO" id="GO:0019843">
    <property type="term" value="F:rRNA binding"/>
    <property type="evidence" value="ECO:0007669"/>
    <property type="project" value="UniProtKB-UniRule"/>
</dbReference>
<dbReference type="SUPFAM" id="SSF69065">
    <property type="entry name" value="RNase III domain-like"/>
    <property type="match status" value="1"/>
</dbReference>
<keyword evidence="2 6" id="KW-0698">rRNA processing</keyword>
<keyword evidence="1 6" id="KW-0690">Ribosome biogenesis</keyword>
<feature type="domain" description="RNase III" evidence="7">
    <location>
        <begin position="6"/>
        <end position="139"/>
    </location>
</feature>
<keyword evidence="6" id="KW-0963">Cytoplasm</keyword>
<dbReference type="GO" id="GO:0005737">
    <property type="term" value="C:cytoplasm"/>
    <property type="evidence" value="ECO:0007669"/>
    <property type="project" value="UniProtKB-SubCell"/>
</dbReference>
<accession>A0A4R1MZP7</accession>
<dbReference type="EC" id="3.1.26.-" evidence="6"/>
<keyword evidence="5 6" id="KW-0378">Hydrolase</keyword>
<evidence type="ECO:0000256" key="1">
    <source>
        <dbReference type="ARBA" id="ARBA00022517"/>
    </source>
</evidence>
<dbReference type="AlphaFoldDB" id="A0A4R1MZP7"/>
<dbReference type="GO" id="GO:0004525">
    <property type="term" value="F:ribonuclease III activity"/>
    <property type="evidence" value="ECO:0007669"/>
    <property type="project" value="InterPro"/>
</dbReference>
<dbReference type="Proteomes" id="UP000294545">
    <property type="component" value="Unassembled WGS sequence"/>
</dbReference>
<comment type="subunit">
    <text evidence="6">Homodimer.</text>
</comment>
<keyword evidence="3 6" id="KW-0540">Nuclease</keyword>
<proteinExistence type="inferred from homology"/>
<evidence type="ECO:0000256" key="4">
    <source>
        <dbReference type="ARBA" id="ARBA00022759"/>
    </source>
</evidence>
<organism evidence="8 9">
    <name type="scientific">Natranaerovirga hydrolytica</name>
    <dbReference type="NCBI Taxonomy" id="680378"/>
    <lineage>
        <taxon>Bacteria</taxon>
        <taxon>Bacillati</taxon>
        <taxon>Bacillota</taxon>
        <taxon>Clostridia</taxon>
        <taxon>Lachnospirales</taxon>
        <taxon>Natranaerovirgaceae</taxon>
        <taxon>Natranaerovirga</taxon>
    </lineage>
</organism>
<comment type="caution">
    <text evidence="8">The sequence shown here is derived from an EMBL/GenBank/DDBJ whole genome shotgun (WGS) entry which is preliminary data.</text>
</comment>
<evidence type="ECO:0000256" key="3">
    <source>
        <dbReference type="ARBA" id="ARBA00022722"/>
    </source>
</evidence>
<dbReference type="RefSeq" id="WP_132281972.1">
    <property type="nucleotide sequence ID" value="NZ_SMGQ01000011.1"/>
</dbReference>
<protein>
    <recommendedName>
        <fullName evidence="6">Mini-ribonuclease 3</fullName>
        <shortName evidence="6">Mini-3</shortName>
        <shortName evidence="6">Mini-RNase 3</shortName>
        <ecNumber evidence="6">3.1.26.-</ecNumber>
    </recommendedName>
    <alternativeName>
        <fullName evidence="6">Mini-RNase III</fullName>
        <shortName evidence="6">Mini-III</shortName>
    </alternativeName>
</protein>
<keyword evidence="6" id="KW-0694">RNA-binding</keyword>
<gene>
    <name evidence="6" type="primary">mrnC</name>
    <name evidence="8" type="ORF">EDC19_1270</name>
</gene>
<name>A0A4R1MZP7_9FIRM</name>
<evidence type="ECO:0000259" key="7">
    <source>
        <dbReference type="SMART" id="SM00535"/>
    </source>
</evidence>
<reference evidence="8 9" key="1">
    <citation type="submission" date="2019-03" db="EMBL/GenBank/DDBJ databases">
        <title>Genomic Encyclopedia of Type Strains, Phase IV (KMG-IV): sequencing the most valuable type-strain genomes for metagenomic binning, comparative biology and taxonomic classification.</title>
        <authorList>
            <person name="Goeker M."/>
        </authorList>
    </citation>
    <scope>NUCLEOTIDE SEQUENCE [LARGE SCALE GENOMIC DNA]</scope>
    <source>
        <strain evidence="8 9">DSM 24176</strain>
    </source>
</reference>
<dbReference type="PIRSF" id="PIRSF005520">
    <property type="entry name" value="UCP005520"/>
    <property type="match status" value="1"/>
</dbReference>
<dbReference type="SMART" id="SM00535">
    <property type="entry name" value="RIBOc"/>
    <property type="match status" value="1"/>
</dbReference>
<dbReference type="PANTHER" id="PTHR34276">
    <property type="entry name" value="MINI-RIBONUCLEASE 3"/>
    <property type="match status" value="1"/>
</dbReference>
<evidence type="ECO:0000313" key="9">
    <source>
        <dbReference type="Proteomes" id="UP000294545"/>
    </source>
</evidence>
<dbReference type="EMBL" id="SMGQ01000011">
    <property type="protein sequence ID" value="TCK98828.1"/>
    <property type="molecule type" value="Genomic_DNA"/>
</dbReference>
<evidence type="ECO:0000256" key="5">
    <source>
        <dbReference type="ARBA" id="ARBA00022801"/>
    </source>
</evidence>
<comment type="function">
    <text evidence="6">Involved in correct processing of both the 5' and 3' ends of 23S rRNA precursor. Processes 30S rRNA precursor transcript even in absence of ribonuclease 3 (Rnc); Rnc processes 30S rRNA into smaller rRNA precursors.</text>
</comment>
<comment type="cofactor">
    <cofactor evidence="6">
        <name>Mg(2+)</name>
        <dbReference type="ChEBI" id="CHEBI:18420"/>
    </cofactor>
</comment>
<sequence>MNEFMDYMKEQLDLKDYDIKTYSPLVLAYIGDVVFELIIRTKIVSKGNAPVNKLHNESSSIVKASTQAQMMKQIQDIITEEEEKVYKRGRNAKSGSSPKNSSIVDYRVATGFEALIGHLYLAKEYKRIIDIIQYGLENLE</sequence>
<dbReference type="InterPro" id="IPR008226">
    <property type="entry name" value="Mini3_fam"/>
</dbReference>
<dbReference type="InterPro" id="IPR036389">
    <property type="entry name" value="RNase_III_sf"/>
</dbReference>
<keyword evidence="4 6" id="KW-0255">Endonuclease</keyword>
<comment type="similarity">
    <text evidence="6">Belongs to the MrnC RNase family.</text>
</comment>
<dbReference type="GO" id="GO:0006364">
    <property type="term" value="P:rRNA processing"/>
    <property type="evidence" value="ECO:0007669"/>
    <property type="project" value="UniProtKB-UniRule"/>
</dbReference>
<feature type="active site" evidence="6">
    <location>
        <position position="32"/>
    </location>
</feature>
<dbReference type="PANTHER" id="PTHR34276:SF1">
    <property type="entry name" value="MINI-RIBONUCLEASE 3"/>
    <property type="match status" value="1"/>
</dbReference>
<keyword evidence="9" id="KW-1185">Reference proteome</keyword>
<evidence type="ECO:0000313" key="8">
    <source>
        <dbReference type="EMBL" id="TCK98828.1"/>
    </source>
</evidence>
<dbReference type="CDD" id="cd00593">
    <property type="entry name" value="RIBOc"/>
    <property type="match status" value="1"/>
</dbReference>
<dbReference type="Gene3D" id="1.10.1520.10">
    <property type="entry name" value="Ribonuclease III domain"/>
    <property type="match status" value="1"/>
</dbReference>